<dbReference type="AlphaFoldDB" id="A0A0F9L310"/>
<proteinExistence type="predicted"/>
<protein>
    <submittedName>
        <fullName evidence="1">Uncharacterized protein</fullName>
    </submittedName>
</protein>
<evidence type="ECO:0000313" key="1">
    <source>
        <dbReference type="EMBL" id="KKM89189.1"/>
    </source>
</evidence>
<reference evidence="1" key="1">
    <citation type="journal article" date="2015" name="Nature">
        <title>Complex archaea that bridge the gap between prokaryotes and eukaryotes.</title>
        <authorList>
            <person name="Spang A."/>
            <person name="Saw J.H."/>
            <person name="Jorgensen S.L."/>
            <person name="Zaremba-Niedzwiedzka K."/>
            <person name="Martijn J."/>
            <person name="Lind A.E."/>
            <person name="van Eijk R."/>
            <person name="Schleper C."/>
            <person name="Guy L."/>
            <person name="Ettema T.J."/>
        </authorList>
    </citation>
    <scope>NUCLEOTIDE SEQUENCE</scope>
</reference>
<name>A0A0F9L310_9ZZZZ</name>
<dbReference type="EMBL" id="LAZR01006858">
    <property type="protein sequence ID" value="KKM89189.1"/>
    <property type="molecule type" value="Genomic_DNA"/>
</dbReference>
<organism evidence="1">
    <name type="scientific">marine sediment metagenome</name>
    <dbReference type="NCBI Taxonomy" id="412755"/>
    <lineage>
        <taxon>unclassified sequences</taxon>
        <taxon>metagenomes</taxon>
        <taxon>ecological metagenomes</taxon>
    </lineage>
</organism>
<sequence length="56" mass="6374">MINKLEVKNKIVDVGCLTRGVGEVLSKDPETVSVLYMDCNMLITYPLSYLYMLFVI</sequence>
<comment type="caution">
    <text evidence="1">The sequence shown here is derived from an EMBL/GenBank/DDBJ whole genome shotgun (WGS) entry which is preliminary data.</text>
</comment>
<accession>A0A0F9L310</accession>
<gene>
    <name evidence="1" type="ORF">LCGC14_1251270</name>
</gene>